<accession>A0ABP9N1B2</accession>
<dbReference type="Gene3D" id="3.10.350.10">
    <property type="entry name" value="LysM domain"/>
    <property type="match status" value="1"/>
</dbReference>
<reference evidence="5" key="1">
    <citation type="journal article" date="2019" name="Int. J. Syst. Evol. Microbiol.">
        <title>The Global Catalogue of Microorganisms (GCM) 10K type strain sequencing project: providing services to taxonomists for standard genome sequencing and annotation.</title>
        <authorList>
            <consortium name="The Broad Institute Genomics Platform"/>
            <consortium name="The Broad Institute Genome Sequencing Center for Infectious Disease"/>
            <person name="Wu L."/>
            <person name="Ma J."/>
        </authorList>
    </citation>
    <scope>NUCLEOTIDE SEQUENCE [LARGE SCALE GENOMIC DNA]</scope>
    <source>
        <strain evidence="5">JCM 18424</strain>
    </source>
</reference>
<feature type="domain" description="LysM" evidence="3">
    <location>
        <begin position="194"/>
        <end position="241"/>
    </location>
</feature>
<dbReference type="InterPro" id="IPR018392">
    <property type="entry name" value="LysM"/>
</dbReference>
<proteinExistence type="predicted"/>
<dbReference type="NCBIfam" id="TIGR03504">
    <property type="entry name" value="FimV_Cterm"/>
    <property type="match status" value="1"/>
</dbReference>
<dbReference type="InterPro" id="IPR038440">
    <property type="entry name" value="FimV_C_sf"/>
</dbReference>
<dbReference type="RefSeq" id="WP_077926496.1">
    <property type="nucleotide sequence ID" value="NZ_BAABKE010000007.1"/>
</dbReference>
<keyword evidence="5" id="KW-1185">Reference proteome</keyword>
<evidence type="ECO:0000256" key="2">
    <source>
        <dbReference type="SAM" id="SignalP"/>
    </source>
</evidence>
<evidence type="ECO:0000313" key="5">
    <source>
        <dbReference type="Proteomes" id="UP001500631"/>
    </source>
</evidence>
<feature type="region of interest" description="Disordered" evidence="1">
    <location>
        <begin position="442"/>
        <end position="470"/>
    </location>
</feature>
<evidence type="ECO:0000256" key="1">
    <source>
        <dbReference type="SAM" id="MobiDB-lite"/>
    </source>
</evidence>
<organism evidence="4 5">
    <name type="scientific">Wohlfahrtiimonas larvae</name>
    <dbReference type="NCBI Taxonomy" id="1157986"/>
    <lineage>
        <taxon>Bacteria</taxon>
        <taxon>Pseudomonadati</taxon>
        <taxon>Pseudomonadota</taxon>
        <taxon>Gammaproteobacteria</taxon>
        <taxon>Cardiobacteriales</taxon>
        <taxon>Ignatzschineriaceae</taxon>
        <taxon>Wohlfahrtiimonas</taxon>
    </lineage>
</organism>
<dbReference type="CDD" id="cd00118">
    <property type="entry name" value="LysM"/>
    <property type="match status" value="1"/>
</dbReference>
<dbReference type="InterPro" id="IPR036779">
    <property type="entry name" value="LysM_dom_sf"/>
</dbReference>
<feature type="signal peptide" evidence="2">
    <location>
        <begin position="1"/>
        <end position="20"/>
    </location>
</feature>
<protein>
    <recommendedName>
        <fullName evidence="3">LysM domain-containing protein</fullName>
    </recommendedName>
</protein>
<feature type="chain" id="PRO_5046021954" description="LysM domain-containing protein" evidence="2">
    <location>
        <begin position="21"/>
        <end position="1009"/>
    </location>
</feature>
<dbReference type="Proteomes" id="UP001500631">
    <property type="component" value="Unassembled WGS sequence"/>
</dbReference>
<feature type="region of interest" description="Disordered" evidence="1">
    <location>
        <begin position="573"/>
        <end position="592"/>
    </location>
</feature>
<evidence type="ECO:0000259" key="3">
    <source>
        <dbReference type="PROSITE" id="PS51782"/>
    </source>
</evidence>
<dbReference type="PROSITE" id="PS51782">
    <property type="entry name" value="LYSM"/>
    <property type="match status" value="1"/>
</dbReference>
<evidence type="ECO:0000313" key="4">
    <source>
        <dbReference type="EMBL" id="GAA5102339.1"/>
    </source>
</evidence>
<gene>
    <name evidence="4" type="ORF">GCM10023338_19390</name>
</gene>
<keyword evidence="2" id="KW-0732">Signal</keyword>
<sequence>MIRKNILAIALLSIFGTSHAADVENLRTLSYLNEPLRLQADVVGDGEIILAAPTEYLRLNHAIPSYDLSIDVVENNGQKQVVLTTTEEIESPALTLLLESRDENNRRQLFELPIILDFKPEQAAEPEIAEVAEPEVNEDSATVAVDAPIETAPTDQVALSEVPKVTEETASVEKEPAKATEKIQPKVNNSELVKRYSVEKGETLWSIANKVRPANVTPQKMIEIIKANNPSAFTAGGVLRADVTLLIPAETQKVEHKFVASEESNSKDVRIGYIYELPEPPVQQVVESVKVAEPESAVVEDAEEVTVKVVRPVSESVAIVEPEVITIAPEAIQPVDSVEIIEPVIEPAKETETTVVTPVVESVVETVTAETAQAQQAVEPVKEEVAKPAETPKKRPVYVMPEPEPEPSIVELLFENIIYIGAGALVLILGLLAIVMRGRKKGDEQKQPKAKKEKGTKAPKEKAEKTKKKGLSLLGKKKTDAVSVDNEVTDVQHESASAVESVETKPIDKTVAAAAIATSAVTAAIVESKVEAKDETAIESLDFDLSFTGDVESTETVATQEVQEEGLDFNLSSVNTNPTEVETETSKDEESFESLDFDLSSLDTETVEAELVKIEEPMEGLDFDLSSLEIDAAVPNTDAESTNESMEGLDFDLSSLNVEPTSEPLESEDKVEEYEGLDFDLSAFSTPAADTQVDLEETFDTGTALDFDLSDFKVEEQSTEVQNNVVAAQPDSFGENNPLFAPQTDNADVIVAQHDDSSDSSEPVEYISFPDLLENAEDALVKDDIEAEKPEDFGTLLEDEEAGLANLMEASKKSEGVEPKLDLSFVADADDDAASIAFLDSLDVSDEVTLDDPISSSVKDNVAKSMETIEIPEVTLDVEALDLPTLDASTVEEVSIIEPVVEEVEVPEVTLVEPTIEEPEITIVEPIIEAAPVTPEPVIEPIVPPVVEVDEDDDIDDADFESEQVKLELAVAYMDFDKSLAKPLLDEVIKDGSPKQIAKAQALLDQINS</sequence>
<comment type="caution">
    <text evidence="4">The sequence shown here is derived from an EMBL/GenBank/DDBJ whole genome shotgun (WGS) entry which is preliminary data.</text>
</comment>
<dbReference type="EMBL" id="BAABKE010000007">
    <property type="protein sequence ID" value="GAA5102339.1"/>
    <property type="molecule type" value="Genomic_DNA"/>
</dbReference>
<name>A0ABP9N1B2_9GAMM</name>
<dbReference type="Gene3D" id="1.20.58.2200">
    <property type="match status" value="1"/>
</dbReference>
<feature type="compositionally biased region" description="Basic and acidic residues" evidence="1">
    <location>
        <begin position="453"/>
        <end position="464"/>
    </location>
</feature>
<dbReference type="InterPro" id="IPR020011">
    <property type="entry name" value="FimV_C"/>
</dbReference>